<dbReference type="PANTHER" id="PTHR42743:SF11">
    <property type="entry name" value="AMINODEOXYCHORISMATE LYASE"/>
    <property type="match status" value="1"/>
</dbReference>
<dbReference type="InterPro" id="IPR001544">
    <property type="entry name" value="Aminotrans_IV"/>
</dbReference>
<name>A0A3Q9IRN9_9BACT</name>
<comment type="catalytic activity">
    <reaction evidence="7">
        <text>L-isoleucine + 2-oxoglutarate = (S)-3-methyl-2-oxopentanoate + L-glutamate</text>
        <dbReference type="Rhea" id="RHEA:24801"/>
        <dbReference type="ChEBI" id="CHEBI:16810"/>
        <dbReference type="ChEBI" id="CHEBI:29985"/>
        <dbReference type="ChEBI" id="CHEBI:35146"/>
        <dbReference type="ChEBI" id="CHEBI:58045"/>
        <dbReference type="EC" id="2.6.1.42"/>
    </reaction>
</comment>
<reference evidence="9 10" key="1">
    <citation type="submission" date="2018-10" db="EMBL/GenBank/DDBJ databases">
        <title>Butyricimonas faecalis sp. nov., isolated from human faeces and emended description of the genus Butyricimonas.</title>
        <authorList>
            <person name="Le Roy T."/>
            <person name="Van der Smissen P."/>
            <person name="Paquot A."/>
            <person name="Delzenne N."/>
            <person name="Muccioli G."/>
            <person name="Collet J.-F."/>
            <person name="Cani P.D."/>
        </authorList>
    </citation>
    <scope>NUCLEOTIDE SEQUENCE [LARGE SCALE GENOMIC DNA]</scope>
    <source>
        <strain evidence="9 10">H184</strain>
    </source>
</reference>
<comment type="pathway">
    <text evidence="3">Amino-acid biosynthesis; L-leucine biosynthesis; L-leucine from 3-methyl-2-oxobutanoate: step 4/4.</text>
</comment>
<comment type="catalytic activity">
    <reaction evidence="6">
        <text>L-valine + 2-oxoglutarate = 3-methyl-2-oxobutanoate + L-glutamate</text>
        <dbReference type="Rhea" id="RHEA:24813"/>
        <dbReference type="ChEBI" id="CHEBI:11851"/>
        <dbReference type="ChEBI" id="CHEBI:16810"/>
        <dbReference type="ChEBI" id="CHEBI:29985"/>
        <dbReference type="ChEBI" id="CHEBI:57762"/>
        <dbReference type="EC" id="2.6.1.42"/>
    </reaction>
</comment>
<accession>A0A3Q9IRN9</accession>
<comment type="pathway">
    <text evidence="1">Amino-acid biosynthesis; L-isoleucine biosynthesis; L-isoleucine from 2-oxobutanoate: step 4/4.</text>
</comment>
<comment type="similarity">
    <text evidence="4">Belongs to the class-IV pyridoxal-phosphate-dependent aminotransferase family.</text>
</comment>
<dbReference type="OrthoDB" id="9805628at2"/>
<evidence type="ECO:0000256" key="6">
    <source>
        <dbReference type="ARBA" id="ARBA00048212"/>
    </source>
</evidence>
<evidence type="ECO:0000256" key="2">
    <source>
        <dbReference type="ARBA" id="ARBA00004931"/>
    </source>
</evidence>
<dbReference type="EMBL" id="CP032819">
    <property type="protein sequence ID" value="AZS28472.1"/>
    <property type="molecule type" value="Genomic_DNA"/>
</dbReference>
<dbReference type="GO" id="GO:0004084">
    <property type="term" value="F:branched-chain-amino-acid transaminase activity"/>
    <property type="evidence" value="ECO:0007669"/>
    <property type="project" value="UniProtKB-EC"/>
</dbReference>
<evidence type="ECO:0000256" key="7">
    <source>
        <dbReference type="ARBA" id="ARBA00048798"/>
    </source>
</evidence>
<evidence type="ECO:0000256" key="4">
    <source>
        <dbReference type="ARBA" id="ARBA00009320"/>
    </source>
</evidence>
<evidence type="ECO:0000256" key="1">
    <source>
        <dbReference type="ARBA" id="ARBA00004824"/>
    </source>
</evidence>
<evidence type="ECO:0000256" key="3">
    <source>
        <dbReference type="ARBA" id="ARBA00005072"/>
    </source>
</evidence>
<dbReference type="GO" id="GO:0046394">
    <property type="term" value="P:carboxylic acid biosynthetic process"/>
    <property type="evidence" value="ECO:0007669"/>
    <property type="project" value="UniProtKB-ARBA"/>
</dbReference>
<protein>
    <recommendedName>
        <fullName evidence="5">branched-chain-amino-acid transaminase</fullName>
        <ecNumber evidence="5">2.6.1.42</ecNumber>
    </recommendedName>
</protein>
<dbReference type="Proteomes" id="UP000270673">
    <property type="component" value="Chromosome"/>
</dbReference>
<keyword evidence="9" id="KW-0032">Aminotransferase</keyword>
<dbReference type="Gene3D" id="3.30.470.10">
    <property type="match status" value="1"/>
</dbReference>
<dbReference type="AlphaFoldDB" id="A0A3Q9IRN9"/>
<dbReference type="EC" id="2.6.1.42" evidence="5"/>
<evidence type="ECO:0000256" key="5">
    <source>
        <dbReference type="ARBA" id="ARBA00013053"/>
    </source>
</evidence>
<dbReference type="Pfam" id="PF01063">
    <property type="entry name" value="Aminotran_4"/>
    <property type="match status" value="1"/>
</dbReference>
<organism evidence="9 10">
    <name type="scientific">Butyricimonas faecalis</name>
    <dbReference type="NCBI Taxonomy" id="2093856"/>
    <lineage>
        <taxon>Bacteria</taxon>
        <taxon>Pseudomonadati</taxon>
        <taxon>Bacteroidota</taxon>
        <taxon>Bacteroidia</taxon>
        <taxon>Bacteroidales</taxon>
        <taxon>Odoribacteraceae</taxon>
        <taxon>Butyricimonas</taxon>
    </lineage>
</organism>
<dbReference type="InterPro" id="IPR043132">
    <property type="entry name" value="BCAT-like_C"/>
</dbReference>
<dbReference type="CDD" id="cd00449">
    <property type="entry name" value="PLPDE_IV"/>
    <property type="match status" value="1"/>
</dbReference>
<evidence type="ECO:0000256" key="8">
    <source>
        <dbReference type="ARBA" id="ARBA00049229"/>
    </source>
</evidence>
<dbReference type="InterPro" id="IPR043131">
    <property type="entry name" value="BCAT-like_N"/>
</dbReference>
<dbReference type="InterPro" id="IPR050571">
    <property type="entry name" value="Class-IV_PLP-Dep_Aminotrnsfr"/>
</dbReference>
<dbReference type="InterPro" id="IPR036038">
    <property type="entry name" value="Aminotransferase-like"/>
</dbReference>
<dbReference type="KEGG" id="buy:D8S85_02170"/>
<dbReference type="Gene3D" id="3.20.10.10">
    <property type="entry name" value="D-amino Acid Aminotransferase, subunit A, domain 2"/>
    <property type="match status" value="1"/>
</dbReference>
<evidence type="ECO:0000313" key="9">
    <source>
        <dbReference type="EMBL" id="AZS28472.1"/>
    </source>
</evidence>
<comment type="pathway">
    <text evidence="2">Amino-acid biosynthesis; L-valine biosynthesis; L-valine from pyruvate: step 4/4.</text>
</comment>
<evidence type="ECO:0000313" key="10">
    <source>
        <dbReference type="Proteomes" id="UP000270673"/>
    </source>
</evidence>
<dbReference type="SUPFAM" id="SSF56752">
    <property type="entry name" value="D-aminoacid aminotransferase-like PLP-dependent enzymes"/>
    <property type="match status" value="1"/>
</dbReference>
<proteinExistence type="inferred from homology"/>
<keyword evidence="10" id="KW-1185">Reference proteome</keyword>
<dbReference type="PANTHER" id="PTHR42743">
    <property type="entry name" value="AMINO-ACID AMINOTRANSFERASE"/>
    <property type="match status" value="1"/>
</dbReference>
<comment type="catalytic activity">
    <reaction evidence="8">
        <text>L-leucine + 2-oxoglutarate = 4-methyl-2-oxopentanoate + L-glutamate</text>
        <dbReference type="Rhea" id="RHEA:18321"/>
        <dbReference type="ChEBI" id="CHEBI:16810"/>
        <dbReference type="ChEBI" id="CHEBI:17865"/>
        <dbReference type="ChEBI" id="CHEBI:29985"/>
        <dbReference type="ChEBI" id="CHEBI:57427"/>
        <dbReference type="EC" id="2.6.1.42"/>
    </reaction>
</comment>
<dbReference type="GO" id="GO:0005829">
    <property type="term" value="C:cytosol"/>
    <property type="evidence" value="ECO:0007669"/>
    <property type="project" value="TreeGrafter"/>
</dbReference>
<sequence>MMMLNNKPIDNKEYSEDILNEGLSIYEVCRVFRGKVIFLNDNLLRLDNSIKKSNIAIDLNSLHVADQLNRLIQLENIKEGNIKYVLRVTPKGIEQYVYQIKHSYPSEEAYQNGVDTVTCHAIRENAEVKYVNSGLREMTNKIIQEQGVAEVLLLDQDNCVTEGSRSNVFFIRDNVFYTAPLPHVLPGTSRKRVLNICKENGLTVVEQRVNYKDIASYQAAFITGTSPLVLPIAHIDGIAFDPHHPLLVKVMEYYFDLLSKNF</sequence>
<gene>
    <name evidence="9" type="ORF">D8S85_02170</name>
</gene>
<keyword evidence="9" id="KW-0808">Transferase</keyword>